<protein>
    <submittedName>
        <fullName evidence="1">Uncharacterized protein</fullName>
    </submittedName>
</protein>
<dbReference type="AlphaFoldDB" id="A0A645D1I2"/>
<gene>
    <name evidence="1" type="ORF">SDC9_130005</name>
</gene>
<reference evidence="1" key="1">
    <citation type="submission" date="2019-08" db="EMBL/GenBank/DDBJ databases">
        <authorList>
            <person name="Kucharzyk K."/>
            <person name="Murdoch R.W."/>
            <person name="Higgins S."/>
            <person name="Loffler F."/>
        </authorList>
    </citation>
    <scope>NUCLEOTIDE SEQUENCE</scope>
</reference>
<accession>A0A645D1I2</accession>
<sequence>MKVAGILNQLVGLVIELVVQRLGDSLRGVLDRECHLGVRHLVNLFLRPADF</sequence>
<organism evidence="1">
    <name type="scientific">bioreactor metagenome</name>
    <dbReference type="NCBI Taxonomy" id="1076179"/>
    <lineage>
        <taxon>unclassified sequences</taxon>
        <taxon>metagenomes</taxon>
        <taxon>ecological metagenomes</taxon>
    </lineage>
</organism>
<comment type="caution">
    <text evidence="1">The sequence shown here is derived from an EMBL/GenBank/DDBJ whole genome shotgun (WGS) entry which is preliminary data.</text>
</comment>
<evidence type="ECO:0000313" key="1">
    <source>
        <dbReference type="EMBL" id="MPM82943.1"/>
    </source>
</evidence>
<proteinExistence type="predicted"/>
<name>A0A645D1I2_9ZZZZ</name>
<dbReference type="EMBL" id="VSSQ01031874">
    <property type="protein sequence ID" value="MPM82943.1"/>
    <property type="molecule type" value="Genomic_DNA"/>
</dbReference>